<proteinExistence type="predicted"/>
<name>A0AAE3GVN6_9CYAN</name>
<dbReference type="AlphaFoldDB" id="A0AAE3GVN6"/>
<feature type="transmembrane region" description="Helical" evidence="1">
    <location>
        <begin position="191"/>
        <end position="213"/>
    </location>
</feature>
<keyword evidence="1" id="KW-1133">Transmembrane helix</keyword>
<dbReference type="Proteomes" id="UP001204953">
    <property type="component" value="Unassembled WGS sequence"/>
</dbReference>
<evidence type="ECO:0000313" key="2">
    <source>
        <dbReference type="EMBL" id="MCP2730791.1"/>
    </source>
</evidence>
<keyword evidence="1" id="KW-0812">Transmembrane</keyword>
<evidence type="ECO:0000313" key="3">
    <source>
        <dbReference type="Proteomes" id="UP001204953"/>
    </source>
</evidence>
<comment type="caution">
    <text evidence="2">The sequence shown here is derived from an EMBL/GenBank/DDBJ whole genome shotgun (WGS) entry which is preliminary data.</text>
</comment>
<protein>
    <submittedName>
        <fullName evidence="2">Uncharacterized protein</fullName>
    </submittedName>
</protein>
<feature type="transmembrane region" description="Helical" evidence="1">
    <location>
        <begin position="157"/>
        <end position="179"/>
    </location>
</feature>
<organism evidence="2 3">
    <name type="scientific">Limnofasciculus baicalensis BBK-W-15</name>
    <dbReference type="NCBI Taxonomy" id="2699891"/>
    <lineage>
        <taxon>Bacteria</taxon>
        <taxon>Bacillati</taxon>
        <taxon>Cyanobacteriota</taxon>
        <taxon>Cyanophyceae</taxon>
        <taxon>Coleofasciculales</taxon>
        <taxon>Coleofasciculaceae</taxon>
        <taxon>Limnofasciculus</taxon>
        <taxon>Limnofasciculus baicalensis</taxon>
    </lineage>
</organism>
<accession>A0AAE3GVN6</accession>
<keyword evidence="1" id="KW-0472">Membrane</keyword>
<keyword evidence="3" id="KW-1185">Reference proteome</keyword>
<reference evidence="2" key="1">
    <citation type="submission" date="2022-06" db="EMBL/GenBank/DDBJ databases">
        <title>New cyanobacteria of genus Symplocastrum in benthos of Lake Baikal.</title>
        <authorList>
            <person name="Sorokovikova E."/>
            <person name="Tikhonova I."/>
            <person name="Krasnopeev A."/>
            <person name="Evseev P."/>
            <person name="Gladkikh A."/>
            <person name="Belykh O."/>
        </authorList>
    </citation>
    <scope>NUCLEOTIDE SEQUENCE</scope>
    <source>
        <strain evidence="2">BBK-W-15</strain>
    </source>
</reference>
<dbReference type="EMBL" id="JAMZMM010000241">
    <property type="protein sequence ID" value="MCP2730791.1"/>
    <property type="molecule type" value="Genomic_DNA"/>
</dbReference>
<gene>
    <name evidence="2" type="ORF">NJ959_20395</name>
</gene>
<dbReference type="RefSeq" id="WP_254013544.1">
    <property type="nucleotide sequence ID" value="NZ_JAMZMM010000241.1"/>
</dbReference>
<sequence length="248" mass="28889">MPHHRLQQQFQGVSLVKTLNLEGYIAMERERISPSRILFHGIRFNLDKDLLLQIQYAQETSRRLEISPEFLADLRHYTLIDGENPFQSGLTFCTYYGTGKSKEALIRTVISLDGDIMQQIQRDCLENPHFYRQIAASHYWLIEQLLTQLRIGSLVRLNLFVTILSWTIPLILMAAMVMLFGSELLNHPWMFLLAVVMTWLLQVGLQLLLRLFLPSIRRWILCRILLGFLSYKSGERGMAKQILVWLVG</sequence>
<evidence type="ECO:0000256" key="1">
    <source>
        <dbReference type="SAM" id="Phobius"/>
    </source>
</evidence>